<protein>
    <submittedName>
        <fullName evidence="2">Methyltransferase</fullName>
    </submittedName>
</protein>
<dbReference type="SUPFAM" id="SSF53335">
    <property type="entry name" value="S-adenosyl-L-methionine-dependent methyltransferases"/>
    <property type="match status" value="1"/>
</dbReference>
<name>A0A401WF51_STREY</name>
<gene>
    <name evidence="2" type="ORF">GKJPGBOP_07758</name>
</gene>
<feature type="domain" description="Methyltransferase" evidence="1">
    <location>
        <begin position="52"/>
        <end position="106"/>
    </location>
</feature>
<organism evidence="2 3">
    <name type="scientific">Streptomyces paromomycinus</name>
    <name type="common">Streptomyces rimosus subsp. paromomycinus</name>
    <dbReference type="NCBI Taxonomy" id="92743"/>
    <lineage>
        <taxon>Bacteria</taxon>
        <taxon>Bacillati</taxon>
        <taxon>Actinomycetota</taxon>
        <taxon>Actinomycetes</taxon>
        <taxon>Kitasatosporales</taxon>
        <taxon>Streptomycetaceae</taxon>
        <taxon>Streptomyces</taxon>
    </lineage>
</organism>
<dbReference type="InterPro" id="IPR041698">
    <property type="entry name" value="Methyltransf_25"/>
</dbReference>
<dbReference type="Proteomes" id="UP000286746">
    <property type="component" value="Unassembled WGS sequence"/>
</dbReference>
<dbReference type="RefSeq" id="WP_125057970.1">
    <property type="nucleotide sequence ID" value="NZ_BHZD01000001.1"/>
</dbReference>
<keyword evidence="2" id="KW-0808">Transferase</keyword>
<dbReference type="InterPro" id="IPR029063">
    <property type="entry name" value="SAM-dependent_MTases_sf"/>
</dbReference>
<evidence type="ECO:0000313" key="2">
    <source>
        <dbReference type="EMBL" id="GCD47963.1"/>
    </source>
</evidence>
<dbReference type="EMBL" id="BHZD01000001">
    <property type="protein sequence ID" value="GCD47963.1"/>
    <property type="molecule type" value="Genomic_DNA"/>
</dbReference>
<reference evidence="2 3" key="1">
    <citation type="submission" date="2018-11" db="EMBL/GenBank/DDBJ databases">
        <title>Whole genome sequence of Streptomyces paromomycinus NBRC 15454(T).</title>
        <authorList>
            <person name="Komaki H."/>
            <person name="Tamura T."/>
        </authorList>
    </citation>
    <scope>NUCLEOTIDE SEQUENCE [LARGE SCALE GENOMIC DNA]</scope>
    <source>
        <strain evidence="2 3">NBRC 15454</strain>
    </source>
</reference>
<proteinExistence type="predicted"/>
<dbReference type="GO" id="GO:0032259">
    <property type="term" value="P:methylation"/>
    <property type="evidence" value="ECO:0007669"/>
    <property type="project" value="UniProtKB-KW"/>
</dbReference>
<dbReference type="GO" id="GO:0008168">
    <property type="term" value="F:methyltransferase activity"/>
    <property type="evidence" value="ECO:0007669"/>
    <property type="project" value="UniProtKB-KW"/>
</dbReference>
<dbReference type="Pfam" id="PF13649">
    <property type="entry name" value="Methyltransf_25"/>
    <property type="match status" value="1"/>
</dbReference>
<comment type="caution">
    <text evidence="2">The sequence shown here is derived from an EMBL/GenBank/DDBJ whole genome shotgun (WGS) entry which is preliminary data.</text>
</comment>
<dbReference type="Gene3D" id="3.40.50.150">
    <property type="entry name" value="Vaccinia Virus protein VP39"/>
    <property type="match status" value="1"/>
</dbReference>
<evidence type="ECO:0000313" key="3">
    <source>
        <dbReference type="Proteomes" id="UP000286746"/>
    </source>
</evidence>
<sequence>MDVSERYRAAWESYWRDTSDAPGAAIFDCAAELAAGHHLPLLAPFADVTLPVVDLGCGTGTQTRHLARHFPLAVGVDLAEAAVAHARRADTEGAARFEQLDATDQDAVRRLHQRLGDANVYLRAVIHQSEPDARPAIATLIGDRGRAFVVELLAGAKDVLSQAAQGADGPPPKLAGIFAHGLTPAATEDAAVPGFFRDLGVPVLDHGEIDLVMTEHRADGVRIDLPAQWMVLGR</sequence>
<accession>A0A401WF51</accession>
<dbReference type="AlphaFoldDB" id="A0A401WF51"/>
<keyword evidence="2" id="KW-0489">Methyltransferase</keyword>
<evidence type="ECO:0000259" key="1">
    <source>
        <dbReference type="Pfam" id="PF13649"/>
    </source>
</evidence>
<keyword evidence="3" id="KW-1185">Reference proteome</keyword>
<dbReference type="CDD" id="cd02440">
    <property type="entry name" value="AdoMet_MTases"/>
    <property type="match status" value="1"/>
</dbReference>